<sequence>MDSCVCNLVLGGSFGFPLDQYHLNVQRTWRACVPEPSDMTRCLVGSRPAGRYGNVARELLPSTSASCHWDHWLT</sequence>
<dbReference type="AlphaFoldDB" id="A0A5C3PYS5"/>
<keyword evidence="2" id="KW-1185">Reference proteome</keyword>
<dbReference type="Proteomes" id="UP000308197">
    <property type="component" value="Unassembled WGS sequence"/>
</dbReference>
<reference evidence="1 2" key="1">
    <citation type="journal article" date="2019" name="Nat. Ecol. Evol.">
        <title>Megaphylogeny resolves global patterns of mushroom evolution.</title>
        <authorList>
            <person name="Varga T."/>
            <person name="Krizsan K."/>
            <person name="Foldi C."/>
            <person name="Dima B."/>
            <person name="Sanchez-Garcia M."/>
            <person name="Sanchez-Ramirez S."/>
            <person name="Szollosi G.J."/>
            <person name="Szarkandi J.G."/>
            <person name="Papp V."/>
            <person name="Albert L."/>
            <person name="Andreopoulos W."/>
            <person name="Angelini C."/>
            <person name="Antonin V."/>
            <person name="Barry K.W."/>
            <person name="Bougher N.L."/>
            <person name="Buchanan P."/>
            <person name="Buyck B."/>
            <person name="Bense V."/>
            <person name="Catcheside P."/>
            <person name="Chovatia M."/>
            <person name="Cooper J."/>
            <person name="Damon W."/>
            <person name="Desjardin D."/>
            <person name="Finy P."/>
            <person name="Geml J."/>
            <person name="Haridas S."/>
            <person name="Hughes K."/>
            <person name="Justo A."/>
            <person name="Karasinski D."/>
            <person name="Kautmanova I."/>
            <person name="Kiss B."/>
            <person name="Kocsube S."/>
            <person name="Kotiranta H."/>
            <person name="LaButti K.M."/>
            <person name="Lechner B.E."/>
            <person name="Liimatainen K."/>
            <person name="Lipzen A."/>
            <person name="Lukacs Z."/>
            <person name="Mihaltcheva S."/>
            <person name="Morgado L.N."/>
            <person name="Niskanen T."/>
            <person name="Noordeloos M.E."/>
            <person name="Ohm R.A."/>
            <person name="Ortiz-Santana B."/>
            <person name="Ovrebo C."/>
            <person name="Racz N."/>
            <person name="Riley R."/>
            <person name="Savchenko A."/>
            <person name="Shiryaev A."/>
            <person name="Soop K."/>
            <person name="Spirin V."/>
            <person name="Szebenyi C."/>
            <person name="Tomsovsky M."/>
            <person name="Tulloss R.E."/>
            <person name="Uehling J."/>
            <person name="Grigoriev I.V."/>
            <person name="Vagvolgyi C."/>
            <person name="Papp T."/>
            <person name="Martin F.M."/>
            <person name="Miettinen O."/>
            <person name="Hibbett D.S."/>
            <person name="Nagy L.G."/>
        </authorList>
    </citation>
    <scope>NUCLEOTIDE SEQUENCE [LARGE SCALE GENOMIC DNA]</scope>
    <source>
        <strain evidence="1 2">HHB13444</strain>
    </source>
</reference>
<organism evidence="1 2">
    <name type="scientific">Polyporus arcularius HHB13444</name>
    <dbReference type="NCBI Taxonomy" id="1314778"/>
    <lineage>
        <taxon>Eukaryota</taxon>
        <taxon>Fungi</taxon>
        <taxon>Dikarya</taxon>
        <taxon>Basidiomycota</taxon>
        <taxon>Agaricomycotina</taxon>
        <taxon>Agaricomycetes</taxon>
        <taxon>Polyporales</taxon>
        <taxon>Polyporaceae</taxon>
        <taxon>Polyporus</taxon>
    </lineage>
</organism>
<name>A0A5C3PYS5_9APHY</name>
<dbReference type="InParanoid" id="A0A5C3PYS5"/>
<evidence type="ECO:0000313" key="2">
    <source>
        <dbReference type="Proteomes" id="UP000308197"/>
    </source>
</evidence>
<evidence type="ECO:0000313" key="1">
    <source>
        <dbReference type="EMBL" id="TFK94752.1"/>
    </source>
</evidence>
<proteinExistence type="predicted"/>
<gene>
    <name evidence="1" type="ORF">K466DRAFT_192626</name>
</gene>
<dbReference type="EMBL" id="ML210965">
    <property type="protein sequence ID" value="TFK94752.1"/>
    <property type="molecule type" value="Genomic_DNA"/>
</dbReference>
<protein>
    <submittedName>
        <fullName evidence="1">Uncharacterized protein</fullName>
    </submittedName>
</protein>
<accession>A0A5C3PYS5</accession>